<name>A0ABR9LFV3_9PSEU</name>
<comment type="caution">
    <text evidence="2">The sequence shown here is derived from an EMBL/GenBank/DDBJ whole genome shotgun (WGS) entry which is preliminary data.</text>
</comment>
<feature type="transmembrane region" description="Helical" evidence="1">
    <location>
        <begin position="21"/>
        <end position="46"/>
    </location>
</feature>
<evidence type="ECO:0000313" key="2">
    <source>
        <dbReference type="EMBL" id="MBE1579412.1"/>
    </source>
</evidence>
<sequence length="277" mass="30059">MEPVSGLVAKSAPSRMSFYTAIYLTSVLLPGAVLVTELLVFCVHLVRRGQSDIAFILDSLAKVKGAGIVVLILVAIAASFVVGYLAREVGFKLTALSERFTRRKGAPPLAASWTRIRDTFGDDFTERLTGLHPILRHLDSGEQGRNDSLDRSLPAGGGHQANASLHLFTYSKLWLRGRAPALSVDNTEAEINILVSTIMPVLLLAVDATVLSGTPIAIKIIAVPGAVLISLVIMNAVRRLRKTEQAEALRNLAFDFAMREAEAKYPDVERRDEEEAA</sequence>
<dbReference type="EMBL" id="JADBEJ010000005">
    <property type="protein sequence ID" value="MBE1579412.1"/>
    <property type="molecule type" value="Genomic_DNA"/>
</dbReference>
<dbReference type="Proteomes" id="UP000656548">
    <property type="component" value="Unassembled WGS sequence"/>
</dbReference>
<protein>
    <submittedName>
        <fullName evidence="2">Uncharacterized protein</fullName>
    </submittedName>
</protein>
<keyword evidence="1" id="KW-0472">Membrane</keyword>
<evidence type="ECO:0000256" key="1">
    <source>
        <dbReference type="SAM" id="Phobius"/>
    </source>
</evidence>
<dbReference type="RefSeq" id="WP_192746168.1">
    <property type="nucleotide sequence ID" value="NZ_JADBEJ010000005.1"/>
</dbReference>
<organism evidence="2 3">
    <name type="scientific">Amycolatopsis roodepoortensis</name>
    <dbReference type="NCBI Taxonomy" id="700274"/>
    <lineage>
        <taxon>Bacteria</taxon>
        <taxon>Bacillati</taxon>
        <taxon>Actinomycetota</taxon>
        <taxon>Actinomycetes</taxon>
        <taxon>Pseudonocardiales</taxon>
        <taxon>Pseudonocardiaceae</taxon>
        <taxon>Amycolatopsis</taxon>
    </lineage>
</organism>
<keyword evidence="3" id="KW-1185">Reference proteome</keyword>
<accession>A0ABR9LFV3</accession>
<evidence type="ECO:0000313" key="3">
    <source>
        <dbReference type="Proteomes" id="UP000656548"/>
    </source>
</evidence>
<feature type="transmembrane region" description="Helical" evidence="1">
    <location>
        <begin position="216"/>
        <end position="237"/>
    </location>
</feature>
<gene>
    <name evidence="2" type="ORF">H4W30_006472</name>
</gene>
<proteinExistence type="predicted"/>
<feature type="transmembrane region" description="Helical" evidence="1">
    <location>
        <begin position="66"/>
        <end position="86"/>
    </location>
</feature>
<reference evidence="2 3" key="1">
    <citation type="submission" date="2020-10" db="EMBL/GenBank/DDBJ databases">
        <title>Sequencing the genomes of 1000 actinobacteria strains.</title>
        <authorList>
            <person name="Klenk H.-P."/>
        </authorList>
    </citation>
    <scope>NUCLEOTIDE SEQUENCE [LARGE SCALE GENOMIC DNA]</scope>
    <source>
        <strain evidence="2 3">DSM 46661</strain>
    </source>
</reference>
<keyword evidence="1" id="KW-0812">Transmembrane</keyword>
<keyword evidence="1" id="KW-1133">Transmembrane helix</keyword>